<feature type="transmembrane region" description="Helical" evidence="1">
    <location>
        <begin position="103"/>
        <end position="125"/>
    </location>
</feature>
<feature type="transmembrane region" description="Helical" evidence="1">
    <location>
        <begin position="21"/>
        <end position="41"/>
    </location>
</feature>
<dbReference type="eggNOG" id="COG1277">
    <property type="taxonomic scope" value="Bacteria"/>
</dbReference>
<dbReference type="STRING" id="720554.Clocl_0455"/>
<keyword evidence="3" id="KW-1185">Reference proteome</keyword>
<keyword evidence="1" id="KW-0472">Membrane</keyword>
<dbReference type="RefSeq" id="WP_014253811.1">
    <property type="nucleotide sequence ID" value="NC_016627.1"/>
</dbReference>
<organism evidence="2 3">
    <name type="scientific">Acetivibrio clariflavus (strain DSM 19732 / NBRC 101661 / EBR45)</name>
    <name type="common">Clostridium clariflavum</name>
    <dbReference type="NCBI Taxonomy" id="720554"/>
    <lineage>
        <taxon>Bacteria</taxon>
        <taxon>Bacillati</taxon>
        <taxon>Bacillota</taxon>
        <taxon>Clostridia</taxon>
        <taxon>Eubacteriales</taxon>
        <taxon>Oscillospiraceae</taxon>
        <taxon>Acetivibrio</taxon>
    </lineage>
</organism>
<accession>G8LSB8</accession>
<feature type="transmembrane region" description="Helical" evidence="1">
    <location>
        <begin position="61"/>
        <end position="82"/>
    </location>
</feature>
<dbReference type="AlphaFoldDB" id="G8LSB8"/>
<evidence type="ECO:0000313" key="3">
    <source>
        <dbReference type="Proteomes" id="UP000005435"/>
    </source>
</evidence>
<dbReference type="Proteomes" id="UP000005435">
    <property type="component" value="Chromosome"/>
</dbReference>
<feature type="transmembrane region" description="Helical" evidence="1">
    <location>
        <begin position="145"/>
        <end position="167"/>
    </location>
</feature>
<dbReference type="GO" id="GO:0140359">
    <property type="term" value="F:ABC-type transporter activity"/>
    <property type="evidence" value="ECO:0007669"/>
    <property type="project" value="InterPro"/>
</dbReference>
<dbReference type="PANTHER" id="PTHR37305">
    <property type="entry name" value="INTEGRAL MEMBRANE PROTEIN-RELATED"/>
    <property type="match status" value="1"/>
</dbReference>
<proteinExistence type="predicted"/>
<feature type="transmembrane region" description="Helical" evidence="1">
    <location>
        <begin position="174"/>
        <end position="195"/>
    </location>
</feature>
<name>G8LSB8_ACECE</name>
<evidence type="ECO:0000313" key="2">
    <source>
        <dbReference type="EMBL" id="AEV67179.1"/>
    </source>
</evidence>
<reference evidence="2 3" key="2">
    <citation type="journal article" date="2012" name="Stand. Genomic Sci.">
        <title>Complete Genome Sequence of Clostridium clariflavum DSM 19732.</title>
        <authorList>
            <person name="Izquierdo J.A."/>
            <person name="Goodwin L."/>
            <person name="Davenport K.W."/>
            <person name="Teshima H."/>
            <person name="Bruce D."/>
            <person name="Detter C."/>
            <person name="Tapia R."/>
            <person name="Han S."/>
            <person name="Land M."/>
            <person name="Hauser L."/>
            <person name="Jeffries C.D."/>
            <person name="Han J."/>
            <person name="Pitluck S."/>
            <person name="Nolan M."/>
            <person name="Chen A."/>
            <person name="Huntemann M."/>
            <person name="Mavromatis K."/>
            <person name="Mikhailova N."/>
            <person name="Liolios K."/>
            <person name="Woyke T."/>
            <person name="Lynd L.R."/>
        </authorList>
    </citation>
    <scope>NUCLEOTIDE SEQUENCE [LARGE SCALE GENOMIC DNA]</scope>
    <source>
        <strain evidence="3">DSM 19732 / NBRC 101661 / EBR45</strain>
    </source>
</reference>
<sequence precursor="true">MHTLLTSTKTETFKIFSNKKFVVLFFISVFISLFASSVNLISTRKLGGPLINNATIPAFVLNFMFSLFLPLFTIMLTSDLFSGEISDKSIIMSLVRPITRNKLYVSKILAIGTSLFVLLLGTFVITEITSFIGGNISYCLEKLPFYIMAYVSAVVPIILLAIITAFFSQFTRSGSLTVIIMICTSVLISALTIIFPEVTPFMPTTYLSWHQNFYSSLNFTKIINELLYILAYGIIFMFAGSYLFYQKDI</sequence>
<keyword evidence="1" id="KW-1133">Transmembrane helix</keyword>
<protein>
    <recommendedName>
        <fullName evidence="4">ABC-2 type transport system permease protein</fullName>
    </recommendedName>
</protein>
<evidence type="ECO:0000256" key="1">
    <source>
        <dbReference type="SAM" id="Phobius"/>
    </source>
</evidence>
<reference evidence="3" key="1">
    <citation type="submission" date="2011-12" db="EMBL/GenBank/DDBJ databases">
        <title>Complete sequence of Clostridium clariflavum DSM 19732.</title>
        <authorList>
            <consortium name="US DOE Joint Genome Institute"/>
            <person name="Lucas S."/>
            <person name="Han J."/>
            <person name="Lapidus A."/>
            <person name="Cheng J.-F."/>
            <person name="Goodwin L."/>
            <person name="Pitluck S."/>
            <person name="Peters L."/>
            <person name="Teshima H."/>
            <person name="Detter J.C."/>
            <person name="Han C."/>
            <person name="Tapia R."/>
            <person name="Land M."/>
            <person name="Hauser L."/>
            <person name="Kyrpides N."/>
            <person name="Ivanova N."/>
            <person name="Pagani I."/>
            <person name="Kitzmiller T."/>
            <person name="Lynd L."/>
            <person name="Izquierdo J."/>
            <person name="Woyke T."/>
        </authorList>
    </citation>
    <scope>NUCLEOTIDE SEQUENCE [LARGE SCALE GENOMIC DNA]</scope>
    <source>
        <strain evidence="3">DSM 19732 / NBRC 101661 / EBR45</strain>
    </source>
</reference>
<keyword evidence="1" id="KW-0812">Transmembrane</keyword>
<dbReference type="EMBL" id="CP003065">
    <property type="protein sequence ID" value="AEV67179.1"/>
    <property type="molecule type" value="Genomic_DNA"/>
</dbReference>
<dbReference type="HOGENOM" id="CLU_097912_0_0_9"/>
<dbReference type="GO" id="GO:0005886">
    <property type="term" value="C:plasma membrane"/>
    <property type="evidence" value="ECO:0007669"/>
    <property type="project" value="UniProtKB-SubCell"/>
</dbReference>
<dbReference type="KEGG" id="ccl:Clocl_0455"/>
<evidence type="ECO:0008006" key="4">
    <source>
        <dbReference type="Google" id="ProtNLM"/>
    </source>
</evidence>
<dbReference type="PANTHER" id="PTHR37305:SF1">
    <property type="entry name" value="MEMBRANE PROTEIN"/>
    <property type="match status" value="1"/>
</dbReference>
<dbReference type="OrthoDB" id="1711106at2"/>
<gene>
    <name evidence="2" type="ordered locus">Clocl_0455</name>
</gene>
<feature type="transmembrane region" description="Helical" evidence="1">
    <location>
        <begin position="226"/>
        <end position="245"/>
    </location>
</feature>
<dbReference type="Pfam" id="PF12679">
    <property type="entry name" value="ABC2_membrane_2"/>
    <property type="match status" value="1"/>
</dbReference>